<accession>A0A024K2G5</accession>
<evidence type="ECO:0000256" key="1">
    <source>
        <dbReference type="ARBA" id="ARBA00023015"/>
    </source>
</evidence>
<dbReference type="GO" id="GO:0003700">
    <property type="term" value="F:DNA-binding transcription factor activity"/>
    <property type="evidence" value="ECO:0007669"/>
    <property type="project" value="TreeGrafter"/>
</dbReference>
<organism evidence="6">
    <name type="scientific">Mycobacterium triplex</name>
    <dbReference type="NCBI Taxonomy" id="47839"/>
    <lineage>
        <taxon>Bacteria</taxon>
        <taxon>Bacillati</taxon>
        <taxon>Actinomycetota</taxon>
        <taxon>Actinomycetes</taxon>
        <taxon>Mycobacteriales</taxon>
        <taxon>Mycobacteriaceae</taxon>
        <taxon>Mycobacterium</taxon>
        <taxon>Mycobacterium simiae complex</taxon>
    </lineage>
</organism>
<sequence>MTSANDLPARGDAGPDAGGLLAPGVSLRLAGHGRTRRRTNTSVLSSDATVAREQILAAAEDVIARYGVSKTTMDDIGRQAGVSRPTVYRYFGDRDNLLGALIERRARMLFDRARHYIFGFGSFDQQLVEGLLYLVDHGRRDPIVRILVGPEYRDVTTPIVNGSALAAELTAEMWEPVLRRAMQRGEIRSDLDVLAVGQWLALVQFILVGRCDATGADDAGTRMLLKTFVLPAFSPVQRPVTP</sequence>
<keyword evidence="3" id="KW-0804">Transcription</keyword>
<dbReference type="PANTHER" id="PTHR30055">
    <property type="entry name" value="HTH-TYPE TRANSCRIPTIONAL REGULATOR RUTR"/>
    <property type="match status" value="1"/>
</dbReference>
<dbReference type="PANTHER" id="PTHR30055:SF234">
    <property type="entry name" value="HTH-TYPE TRANSCRIPTIONAL REGULATOR BETI"/>
    <property type="match status" value="1"/>
</dbReference>
<proteinExistence type="predicted"/>
<evidence type="ECO:0000259" key="5">
    <source>
        <dbReference type="PROSITE" id="PS50977"/>
    </source>
</evidence>
<dbReference type="SUPFAM" id="SSF46689">
    <property type="entry name" value="Homeodomain-like"/>
    <property type="match status" value="1"/>
</dbReference>
<dbReference type="AlphaFoldDB" id="A0A024K2G5"/>
<keyword evidence="1" id="KW-0805">Transcription regulation</keyword>
<dbReference type="InterPro" id="IPR050109">
    <property type="entry name" value="HTH-type_TetR-like_transc_reg"/>
</dbReference>
<dbReference type="STRING" id="47839.BN973_04628"/>
<dbReference type="InterPro" id="IPR009057">
    <property type="entry name" value="Homeodomain-like_sf"/>
</dbReference>
<dbReference type="HOGENOM" id="CLU_069356_39_1_11"/>
<dbReference type="eggNOG" id="COG1309">
    <property type="taxonomic scope" value="Bacteria"/>
</dbReference>
<evidence type="ECO:0000256" key="4">
    <source>
        <dbReference type="PROSITE-ProRule" id="PRU00335"/>
    </source>
</evidence>
<dbReference type="RefSeq" id="WP_084163497.1">
    <property type="nucleotide sequence ID" value="NZ_HG964446.1"/>
</dbReference>
<feature type="DNA-binding region" description="H-T-H motif" evidence="4">
    <location>
        <begin position="72"/>
        <end position="91"/>
    </location>
</feature>
<dbReference type="Proteomes" id="UP000028880">
    <property type="component" value="Unassembled WGS sequence"/>
</dbReference>
<feature type="domain" description="HTH tetR-type" evidence="5">
    <location>
        <begin position="49"/>
        <end position="109"/>
    </location>
</feature>
<keyword evidence="2 4" id="KW-0238">DNA-binding</keyword>
<reference evidence="6" key="1">
    <citation type="journal article" date="2014" name="Genome Announc.">
        <title>Draft Genome Sequence of Mycobacterium triplex DSM 44626.</title>
        <authorList>
            <person name="Sassi M."/>
            <person name="Croce O."/>
            <person name="Robert C."/>
            <person name="Raoult D."/>
            <person name="Drancourt M."/>
        </authorList>
    </citation>
    <scope>NUCLEOTIDE SEQUENCE [LARGE SCALE GENOMIC DNA]</scope>
    <source>
        <strain evidence="6">DSM 44626</strain>
    </source>
</reference>
<dbReference type="InterPro" id="IPR001647">
    <property type="entry name" value="HTH_TetR"/>
</dbReference>
<reference evidence="6" key="2">
    <citation type="submission" date="2014-04" db="EMBL/GenBank/DDBJ databases">
        <authorList>
            <person name="Xu Y.W."/>
            <person name="Yang Q."/>
        </authorList>
    </citation>
    <scope>NUCLEOTIDE SEQUENCE</scope>
    <source>
        <strain evidence="6">DSM 44626</strain>
    </source>
</reference>
<evidence type="ECO:0000256" key="2">
    <source>
        <dbReference type="ARBA" id="ARBA00023125"/>
    </source>
</evidence>
<evidence type="ECO:0000313" key="6">
    <source>
        <dbReference type="EMBL" id="CDO90235.1"/>
    </source>
</evidence>
<evidence type="ECO:0000256" key="3">
    <source>
        <dbReference type="ARBA" id="ARBA00023163"/>
    </source>
</evidence>
<protein>
    <submittedName>
        <fullName evidence="6">TetR family transcriptional regulator</fullName>
    </submittedName>
</protein>
<gene>
    <name evidence="6" type="ORF">BN973_04628</name>
</gene>
<dbReference type="Pfam" id="PF00440">
    <property type="entry name" value="TetR_N"/>
    <property type="match status" value="1"/>
</dbReference>
<dbReference type="Gene3D" id="1.10.357.10">
    <property type="entry name" value="Tetracycline Repressor, domain 2"/>
    <property type="match status" value="1"/>
</dbReference>
<dbReference type="PRINTS" id="PR00455">
    <property type="entry name" value="HTHTETR"/>
</dbReference>
<dbReference type="OrthoDB" id="3472818at2"/>
<name>A0A024K2G5_9MYCO</name>
<dbReference type="GO" id="GO:0000976">
    <property type="term" value="F:transcription cis-regulatory region binding"/>
    <property type="evidence" value="ECO:0007669"/>
    <property type="project" value="TreeGrafter"/>
</dbReference>
<dbReference type="EMBL" id="HG964446">
    <property type="protein sequence ID" value="CDO90235.1"/>
    <property type="molecule type" value="Genomic_DNA"/>
</dbReference>
<dbReference type="PROSITE" id="PS50977">
    <property type="entry name" value="HTH_TETR_2"/>
    <property type="match status" value="1"/>
</dbReference>